<evidence type="ECO:0000259" key="3">
    <source>
        <dbReference type="Pfam" id="PF11790"/>
    </source>
</evidence>
<feature type="chain" id="PRO_5042124461" description="Carbohydrate-binding domain-containing protein" evidence="1">
    <location>
        <begin position="26"/>
        <end position="1169"/>
    </location>
</feature>
<evidence type="ECO:0000313" key="5">
    <source>
        <dbReference type="Proteomes" id="UP001198242"/>
    </source>
</evidence>
<keyword evidence="1" id="KW-0732">Signal</keyword>
<evidence type="ECO:0008006" key="6">
    <source>
        <dbReference type="Google" id="ProtNLM"/>
    </source>
</evidence>
<feature type="domain" description="Carbohydrate-binding" evidence="2">
    <location>
        <begin position="998"/>
        <end position="1149"/>
    </location>
</feature>
<dbReference type="Pfam" id="PF11790">
    <property type="entry name" value="Glyco_hydro_cc"/>
    <property type="match status" value="1"/>
</dbReference>
<reference evidence="4 5" key="1">
    <citation type="submission" date="2021-10" db="EMBL/GenBank/DDBJ databases">
        <title>Anaerobic single-cell dispensing facilitates the cultivation of human gut bacteria.</title>
        <authorList>
            <person name="Afrizal A."/>
        </authorList>
    </citation>
    <scope>NUCLEOTIDE SEQUENCE [LARGE SCALE GENOMIC DNA]</scope>
    <source>
        <strain evidence="4 5">CLA-AA-H232</strain>
    </source>
</reference>
<dbReference type="EMBL" id="JAJEQM010000001">
    <property type="protein sequence ID" value="MCC2209202.1"/>
    <property type="molecule type" value="Genomic_DNA"/>
</dbReference>
<protein>
    <recommendedName>
        <fullName evidence="6">Carbohydrate-binding domain-containing protein</fullName>
    </recommendedName>
</protein>
<proteinExistence type="predicted"/>
<dbReference type="GO" id="GO:0030246">
    <property type="term" value="F:carbohydrate binding"/>
    <property type="evidence" value="ECO:0007669"/>
    <property type="project" value="InterPro"/>
</dbReference>
<dbReference type="Gene3D" id="2.60.40.1190">
    <property type="match status" value="1"/>
</dbReference>
<keyword evidence="5" id="KW-1185">Reference proteome</keyword>
<evidence type="ECO:0000256" key="1">
    <source>
        <dbReference type="SAM" id="SignalP"/>
    </source>
</evidence>
<dbReference type="InterPro" id="IPR051923">
    <property type="entry name" value="Glycosyl_Hydrolase_39"/>
</dbReference>
<feature type="signal peptide" evidence="1">
    <location>
        <begin position="1"/>
        <end position="25"/>
    </location>
</feature>
<evidence type="ECO:0000259" key="2">
    <source>
        <dbReference type="Pfam" id="PF06452"/>
    </source>
</evidence>
<dbReference type="Gene3D" id="3.20.20.80">
    <property type="entry name" value="Glycosidases"/>
    <property type="match status" value="1"/>
</dbReference>
<dbReference type="GO" id="GO:0004553">
    <property type="term" value="F:hydrolase activity, hydrolyzing O-glycosyl compounds"/>
    <property type="evidence" value="ECO:0007669"/>
    <property type="project" value="InterPro"/>
</dbReference>
<organism evidence="4 5">
    <name type="scientific">Hominilimicola fabiformis</name>
    <dbReference type="NCBI Taxonomy" id="2885356"/>
    <lineage>
        <taxon>Bacteria</taxon>
        <taxon>Bacillati</taxon>
        <taxon>Bacillota</taxon>
        <taxon>Clostridia</taxon>
        <taxon>Eubacteriales</taxon>
        <taxon>Oscillospiraceae</taxon>
        <taxon>Hominilimicola</taxon>
    </lineage>
</organism>
<dbReference type="RefSeq" id="WP_308455604.1">
    <property type="nucleotide sequence ID" value="NZ_JAJEQM010000001.1"/>
</dbReference>
<evidence type="ECO:0000313" key="4">
    <source>
        <dbReference type="EMBL" id="MCC2209202.1"/>
    </source>
</evidence>
<gene>
    <name evidence="4" type="ORF">LKE05_00090</name>
</gene>
<comment type="caution">
    <text evidence="4">The sequence shown here is derived from an EMBL/GenBank/DDBJ whole genome shotgun (WGS) entry which is preliminary data.</text>
</comment>
<dbReference type="SUPFAM" id="SSF49344">
    <property type="entry name" value="CBD9-like"/>
    <property type="match status" value="1"/>
</dbReference>
<dbReference type="PANTHER" id="PTHR12631">
    <property type="entry name" value="ALPHA-L-IDURONIDASE"/>
    <property type="match status" value="1"/>
</dbReference>
<dbReference type="InterPro" id="IPR017853">
    <property type="entry name" value="GH"/>
</dbReference>
<dbReference type="AlphaFoldDB" id="A0AAE3DWC8"/>
<dbReference type="PANTHER" id="PTHR12631:SF10">
    <property type="entry name" value="BETA-XYLOSIDASE-LIKE PROTEIN-RELATED"/>
    <property type="match status" value="1"/>
</dbReference>
<name>A0AAE3DWC8_9FIRM</name>
<dbReference type="GO" id="GO:0016052">
    <property type="term" value="P:carbohydrate catabolic process"/>
    <property type="evidence" value="ECO:0007669"/>
    <property type="project" value="InterPro"/>
</dbReference>
<dbReference type="Pfam" id="PF06452">
    <property type="entry name" value="CBM9_1"/>
    <property type="match status" value="1"/>
</dbReference>
<dbReference type="SUPFAM" id="SSF51445">
    <property type="entry name" value="(Trans)glycosidases"/>
    <property type="match status" value="1"/>
</dbReference>
<sequence>MRRIGILFLTTAILFVFCTNNLCMAHENDYSPTSSLNQGWQQGIEGGIEVAHAIFGDKPELVGMTAEIGDDSSEITVKNYLGKQGWVITPNKGNNARYINVDIDDSIAHSVTDGQSYAVAVEYYDEGRSSLTIEYDSMKYQPIIRQEAGEMSANTPLNASVNAGEREYIIFNDTKVWRNYQWFLPNPRFANELDGYDFRVGIYSKSMGYSRGGEVTISAIRLYRLDTVSRINITADTEKHIGNIFFQGEEIELSANIDNTIYPVHSQADGGYDLDIEWTIRDEYGTLIDTAEDTVSVEPLDKQKVTHKFKVDKYGIYRVDIEARDTEKKLYSHCGTEFSYVRHESDDFVNKHMGIQIALTNPEDERIVELTRKIGIRNVRMMLYYNNFRRSANNYEPTGVGIPMAFKSLFRAFKNNGMEIDINIHSASWMGAQYAFSETERTPPYTKEGLCRWADYCRMVADMFGDTADQFEIWNEYNLGPNHSFNLSNRPASDYAKLYEVSKAAIRDVNPNIPVIGLNTSGAPIEWISEVLDTGIGKDMDILSIHPYQWDGDPLTYSVRDRNLVKIKELMKKYGLEDKLLWITEYGYSSNYEDVNSYLEQGAYIAQAYPLILSTGIVDRYYHYCLLDKNTNIRADRESNFGIMRDRLTYPLPYMVPYGAKPAYLMVSQMNHMYADSEYIDEIKLNDTSIILRFKNKKTGKQFGVMYSNRENGQLATLKLGTDKLTLYDSYGNAEEISGVKGVYSFDLNKRVQYIEGDFTSFECTEGGVYPEQIAIPVTYGKDADIKIKNYSGKPVTVSADALEGSEVRIKGSGTINSQEGKLTISAGKAVSGTERVRLLITGENKVWYNGYIYLTYQEPVQLESALTAVSDGWEMRCSITNTGNDIVKGRLTLISPNEWHKKVPDTKVTLLPNETKELKLRLPVGLTADETQVETAFVVDEESGLGSYISKNYNFAAAQKAISPIVIDGKGNEWTDGFMTLNRNDQFKSLLSLGSTYAGPDDLSCQAAVKWDKDNLYFYADVTDNIHFASGCTPVNCWSMDSIQLALVYDPEDKLAKSEFEEFAMCLLDDKPTIYRHKTTFTGDGDYTSISDSELAIVREGLHTYYELRVPWKSLMPELQEIQPGTELKFSMVINENDGVGRVGYMTYGEGIVGTKDSTKFKRLYIRE</sequence>
<dbReference type="InterPro" id="IPR024655">
    <property type="entry name" value="Asl1_glyco_hydro_catalytic"/>
</dbReference>
<accession>A0AAE3DWC8</accession>
<dbReference type="Proteomes" id="UP001198242">
    <property type="component" value="Unassembled WGS sequence"/>
</dbReference>
<feature type="domain" description="Asl1-like glycosyl hydrolase catalytic" evidence="3">
    <location>
        <begin position="483"/>
        <end position="625"/>
    </location>
</feature>
<dbReference type="InterPro" id="IPR010502">
    <property type="entry name" value="Carb-bd_dom_fam9"/>
</dbReference>